<evidence type="ECO:0000256" key="1">
    <source>
        <dbReference type="ARBA" id="ARBA00004090"/>
    </source>
</evidence>
<comment type="function">
    <text evidence="13">Required for proper chromosome segregation during mitosis and error-free mitotic progression.</text>
</comment>
<evidence type="ECO:0000256" key="8">
    <source>
        <dbReference type="ARBA" id="ARBA00022552"/>
    </source>
</evidence>
<dbReference type="Proteomes" id="UP000648187">
    <property type="component" value="Unassembled WGS sequence"/>
</dbReference>
<evidence type="ECO:0000313" key="16">
    <source>
        <dbReference type="EMBL" id="KAH9645574.1"/>
    </source>
</evidence>
<keyword evidence="9" id="KW-0597">Phosphoprotein</keyword>
<evidence type="ECO:0000256" key="7">
    <source>
        <dbReference type="ARBA" id="ARBA00022517"/>
    </source>
</evidence>
<keyword evidence="7" id="KW-0690">Ribosome biogenesis</keyword>
<sequence>MTDETHNKILAIVANIAKNKDTVENVIVEDEISETENDEKDKKSSKKKEPIRGIPKSGRFWKSKKEKFSKINKTKGLRNSFEKKQALREQMQRTKEQSKQLLEEFKQKQLERKERRRQNIERAAENKRKSEIVQVITNTAKLKRMRKKQLRFIEKRDTNKQIETNK</sequence>
<comment type="subcellular location">
    <subcellularLocation>
        <location evidence="2">Chromosome</location>
    </subcellularLocation>
    <subcellularLocation>
        <location evidence="3">Nucleus</location>
        <location evidence="3">Nucleolus</location>
    </subcellularLocation>
</comment>
<dbReference type="AlphaFoldDB" id="A0A835G3M9"/>
<feature type="compositionally biased region" description="Basic residues" evidence="14">
    <location>
        <begin position="59"/>
        <end position="76"/>
    </location>
</feature>
<evidence type="ECO:0000256" key="14">
    <source>
        <dbReference type="SAM" id="MobiDB-lite"/>
    </source>
</evidence>
<evidence type="ECO:0000256" key="13">
    <source>
        <dbReference type="ARBA" id="ARBA00093307"/>
    </source>
</evidence>
<evidence type="ECO:0000256" key="10">
    <source>
        <dbReference type="ARBA" id="ARBA00022934"/>
    </source>
</evidence>
<reference evidence="16" key="2">
    <citation type="journal article" date="2021" name="G3 (Bethesda)">
        <title>Genome and transcriptome analysis of the beet armyworm Spodoptera exigua reveals targets for pest control. .</title>
        <authorList>
            <person name="Simon S."/>
            <person name="Breeschoten T."/>
            <person name="Jansen H.J."/>
            <person name="Dirks R.P."/>
            <person name="Schranz M.E."/>
            <person name="Ros V.I.D."/>
        </authorList>
    </citation>
    <scope>NUCLEOTIDE SEQUENCE</scope>
    <source>
        <strain evidence="16">TB_SE_WUR_2020</strain>
    </source>
</reference>
<dbReference type="GO" id="GO:0005694">
    <property type="term" value="C:chromosome"/>
    <property type="evidence" value="ECO:0007669"/>
    <property type="project" value="UniProtKB-SubCell"/>
</dbReference>
<keyword evidence="11" id="KW-0175">Coiled coil</keyword>
<evidence type="ECO:0000256" key="2">
    <source>
        <dbReference type="ARBA" id="ARBA00004286"/>
    </source>
</evidence>
<feature type="region of interest" description="Disordered" evidence="14">
    <location>
        <begin position="29"/>
        <end position="128"/>
    </location>
</feature>
<evidence type="ECO:0000256" key="6">
    <source>
        <dbReference type="ARBA" id="ARBA00022454"/>
    </source>
</evidence>
<keyword evidence="10" id="KW-0164">Citrullination</keyword>
<evidence type="ECO:0000256" key="11">
    <source>
        <dbReference type="ARBA" id="ARBA00023054"/>
    </source>
</evidence>
<dbReference type="Pfam" id="PF03879">
    <property type="entry name" value="Cgr1"/>
    <property type="match status" value="1"/>
</dbReference>
<dbReference type="Proteomes" id="UP000814243">
    <property type="component" value="Unassembled WGS sequence"/>
</dbReference>
<comment type="function">
    <text evidence="1">Involved in nucleolar integrity and required for processing of the pre-rRNA for the 60S ribosome subunit.</text>
</comment>
<evidence type="ECO:0000256" key="9">
    <source>
        <dbReference type="ARBA" id="ARBA00022553"/>
    </source>
</evidence>
<dbReference type="InterPro" id="IPR026570">
    <property type="entry name" value="CCDC86"/>
</dbReference>
<dbReference type="GO" id="GO:0005730">
    <property type="term" value="C:nucleolus"/>
    <property type="evidence" value="ECO:0007669"/>
    <property type="project" value="UniProtKB-SubCell"/>
</dbReference>
<feature type="compositionally biased region" description="Acidic residues" evidence="14">
    <location>
        <begin position="29"/>
        <end position="38"/>
    </location>
</feature>
<keyword evidence="8" id="KW-0698">rRNA processing</keyword>
<reference evidence="15" key="1">
    <citation type="submission" date="2020-08" db="EMBL/GenBank/DDBJ databases">
        <title>Spodoptera exigua strain:BAW_Kor-Di-RS1 Genome sequencing and assembly.</title>
        <authorList>
            <person name="Kim J."/>
            <person name="Nam H.Y."/>
            <person name="Kwon M."/>
            <person name="Choi J.H."/>
            <person name="Cho S.R."/>
            <person name="Kim G.-H."/>
        </authorList>
    </citation>
    <scope>NUCLEOTIDE SEQUENCE</scope>
    <source>
        <strain evidence="15">BAW_Kor-Di-RS1</strain>
        <tissue evidence="15">Whole-body</tissue>
    </source>
</reference>
<name>A0A835G3M9_SPOEX</name>
<dbReference type="OrthoDB" id="277961at2759"/>
<gene>
    <name evidence="16" type="ORF">HF086_005223</name>
    <name evidence="15" type="ORF">HW555_012352</name>
</gene>
<protein>
    <recommendedName>
        <fullName evidence="5">Coiled-coil domain-containing protein 86</fullName>
    </recommendedName>
</protein>
<keyword evidence="17" id="KW-1185">Reference proteome</keyword>
<comment type="caution">
    <text evidence="15">The sequence shown here is derived from an EMBL/GenBank/DDBJ whole genome shotgun (WGS) entry which is preliminary data.</text>
</comment>
<dbReference type="GO" id="GO:0006364">
    <property type="term" value="P:rRNA processing"/>
    <property type="evidence" value="ECO:0007669"/>
    <property type="project" value="UniProtKB-KW"/>
</dbReference>
<dbReference type="PANTHER" id="PTHR13557:SF1">
    <property type="entry name" value="COILED-COIL DOMAIN-CONTAINING PROTEIN 86"/>
    <property type="match status" value="1"/>
</dbReference>
<keyword evidence="12" id="KW-0539">Nucleus</keyword>
<dbReference type="PANTHER" id="PTHR13557">
    <property type="entry name" value="COILED-COIL DOMAIN-CONTAINING PROTEIN 86"/>
    <property type="match status" value="1"/>
</dbReference>
<evidence type="ECO:0000313" key="17">
    <source>
        <dbReference type="Proteomes" id="UP000648187"/>
    </source>
</evidence>
<feature type="compositionally biased region" description="Basic and acidic residues" evidence="14">
    <location>
        <begin position="39"/>
        <end position="51"/>
    </location>
</feature>
<comment type="similarity">
    <text evidence="4">Belongs to the CGR1 family.</text>
</comment>
<organism evidence="15 17">
    <name type="scientific">Spodoptera exigua</name>
    <name type="common">Beet armyworm</name>
    <name type="synonym">Noctua fulgens</name>
    <dbReference type="NCBI Taxonomy" id="7107"/>
    <lineage>
        <taxon>Eukaryota</taxon>
        <taxon>Metazoa</taxon>
        <taxon>Ecdysozoa</taxon>
        <taxon>Arthropoda</taxon>
        <taxon>Hexapoda</taxon>
        <taxon>Insecta</taxon>
        <taxon>Pterygota</taxon>
        <taxon>Neoptera</taxon>
        <taxon>Endopterygota</taxon>
        <taxon>Lepidoptera</taxon>
        <taxon>Glossata</taxon>
        <taxon>Ditrysia</taxon>
        <taxon>Noctuoidea</taxon>
        <taxon>Noctuidae</taxon>
        <taxon>Amphipyrinae</taxon>
        <taxon>Spodoptera</taxon>
    </lineage>
</organism>
<dbReference type="EMBL" id="JACKWZ010000442">
    <property type="protein sequence ID" value="KAF9407732.1"/>
    <property type="molecule type" value="Genomic_DNA"/>
</dbReference>
<evidence type="ECO:0000256" key="12">
    <source>
        <dbReference type="ARBA" id="ARBA00023242"/>
    </source>
</evidence>
<accession>A0A835G3M9</accession>
<feature type="compositionally biased region" description="Basic and acidic residues" evidence="14">
    <location>
        <begin position="80"/>
        <end position="128"/>
    </location>
</feature>
<evidence type="ECO:0000256" key="4">
    <source>
        <dbReference type="ARBA" id="ARBA00007869"/>
    </source>
</evidence>
<dbReference type="InterPro" id="IPR005579">
    <property type="entry name" value="Cgr1-like"/>
</dbReference>
<evidence type="ECO:0000256" key="3">
    <source>
        <dbReference type="ARBA" id="ARBA00004604"/>
    </source>
</evidence>
<evidence type="ECO:0000256" key="5">
    <source>
        <dbReference type="ARBA" id="ARBA00016738"/>
    </source>
</evidence>
<proteinExistence type="inferred from homology"/>
<dbReference type="EMBL" id="JACEFF010000019">
    <property type="protein sequence ID" value="KAH9645574.1"/>
    <property type="molecule type" value="Genomic_DNA"/>
</dbReference>
<keyword evidence="6" id="KW-0158">Chromosome</keyword>
<evidence type="ECO:0000313" key="15">
    <source>
        <dbReference type="EMBL" id="KAF9407732.1"/>
    </source>
</evidence>